<keyword evidence="3 7" id="KW-0547">Nucleotide-binding</keyword>
<proteinExistence type="inferred from homology"/>
<dbReference type="OrthoDB" id="193931at2759"/>
<feature type="domain" description="Protein kinase" evidence="12">
    <location>
        <begin position="100"/>
        <end position="378"/>
    </location>
</feature>
<dbReference type="PROSITE" id="PS00108">
    <property type="entry name" value="PROTEIN_KINASE_ST"/>
    <property type="match status" value="1"/>
</dbReference>
<feature type="compositionally biased region" description="Polar residues" evidence="11">
    <location>
        <begin position="57"/>
        <end position="72"/>
    </location>
</feature>
<evidence type="ECO:0000259" key="12">
    <source>
        <dbReference type="PROSITE" id="PS50011"/>
    </source>
</evidence>
<name>A0A8K1C5H4_PYTOL</name>
<dbReference type="InterPro" id="IPR030616">
    <property type="entry name" value="Aur-like"/>
</dbReference>
<evidence type="ECO:0000313" key="13">
    <source>
        <dbReference type="EMBL" id="TMW56816.1"/>
    </source>
</evidence>
<keyword evidence="1 10" id="KW-0723">Serine/threonine-protein kinase</keyword>
<comment type="caution">
    <text evidence="13">The sequence shown here is derived from an EMBL/GenBank/DDBJ whole genome shotgun (WGS) entry which is preliminary data.</text>
</comment>
<feature type="region of interest" description="Disordered" evidence="11">
    <location>
        <begin position="37"/>
        <end position="74"/>
    </location>
</feature>
<dbReference type="SMART" id="SM00220">
    <property type="entry name" value="S_TKc"/>
    <property type="match status" value="1"/>
</dbReference>
<dbReference type="EMBL" id="SPLM01000145">
    <property type="protein sequence ID" value="TMW56816.1"/>
    <property type="molecule type" value="Genomic_DNA"/>
</dbReference>
<dbReference type="GO" id="GO:0005524">
    <property type="term" value="F:ATP binding"/>
    <property type="evidence" value="ECO:0007669"/>
    <property type="project" value="UniProtKB-UniRule"/>
</dbReference>
<evidence type="ECO:0000256" key="4">
    <source>
        <dbReference type="ARBA" id="ARBA00022777"/>
    </source>
</evidence>
<evidence type="ECO:0000256" key="11">
    <source>
        <dbReference type="SAM" id="MobiDB-lite"/>
    </source>
</evidence>
<dbReference type="PROSITE" id="PS50011">
    <property type="entry name" value="PROTEIN_KINASE_DOM"/>
    <property type="match status" value="1"/>
</dbReference>
<organism evidence="13 14">
    <name type="scientific">Pythium oligandrum</name>
    <name type="common">Mycoparasitic fungus</name>
    <dbReference type="NCBI Taxonomy" id="41045"/>
    <lineage>
        <taxon>Eukaryota</taxon>
        <taxon>Sar</taxon>
        <taxon>Stramenopiles</taxon>
        <taxon>Oomycota</taxon>
        <taxon>Peronosporomycetes</taxon>
        <taxon>Pythiales</taxon>
        <taxon>Pythiaceae</taxon>
        <taxon>Pythium</taxon>
    </lineage>
</organism>
<keyword evidence="5 7" id="KW-0067">ATP-binding</keyword>
<dbReference type="InterPro" id="IPR008271">
    <property type="entry name" value="Ser/Thr_kinase_AS"/>
</dbReference>
<keyword evidence="4" id="KW-0418">Kinase</keyword>
<dbReference type="AlphaFoldDB" id="A0A8K1C5H4"/>
<dbReference type="Proteomes" id="UP000794436">
    <property type="component" value="Unassembled WGS sequence"/>
</dbReference>
<evidence type="ECO:0000256" key="3">
    <source>
        <dbReference type="ARBA" id="ARBA00022741"/>
    </source>
</evidence>
<dbReference type="InterPro" id="IPR000719">
    <property type="entry name" value="Prot_kinase_dom"/>
</dbReference>
<evidence type="ECO:0000256" key="10">
    <source>
        <dbReference type="RuleBase" id="RU000304"/>
    </source>
</evidence>
<gene>
    <name evidence="13" type="ORF">Poli38472_006826</name>
</gene>
<dbReference type="PANTHER" id="PTHR24350">
    <property type="entry name" value="SERINE/THREONINE-PROTEIN KINASE IAL-RELATED"/>
    <property type="match status" value="1"/>
</dbReference>
<evidence type="ECO:0000313" key="14">
    <source>
        <dbReference type="Proteomes" id="UP000794436"/>
    </source>
</evidence>
<protein>
    <recommendedName>
        <fullName evidence="12">Protein kinase domain-containing protein</fullName>
    </recommendedName>
</protein>
<feature type="binding site" evidence="7 9">
    <location>
        <position position="129"/>
    </location>
    <ligand>
        <name>ATP</name>
        <dbReference type="ChEBI" id="CHEBI:30616"/>
    </ligand>
</feature>
<evidence type="ECO:0000256" key="2">
    <source>
        <dbReference type="ARBA" id="ARBA00022679"/>
    </source>
</evidence>
<dbReference type="SUPFAM" id="SSF56112">
    <property type="entry name" value="Protein kinase-like (PK-like)"/>
    <property type="match status" value="1"/>
</dbReference>
<dbReference type="InterPro" id="IPR011009">
    <property type="entry name" value="Kinase-like_dom_sf"/>
</dbReference>
<sequence length="467" mass="52456">MLSALYQRSGYATAYAVDPLLPVPAFVSTALEEEARRMAKRESKRMKRSASRSSAETQNTTTSPQSVNNNAQPKRIMSIDARLREIMGDVLTEEQLQTKFTFGRLLGSGATSKVYAALENATGQQVAIKVFDKATMIDVRRSMVADGEFVQEKAVRRVQRRLLKIVSELEICRSLDHPNIIKYLGAYETSHRLCIVHELVDGCDLLEHLLTHGKMDDDQAASVFRQLLLALEYCHSHDIYHRDLKLENVLITKDLQVKLIDFGLSEIVPPGQTLKTICGTPLYCSPEILFMHSSSRETGFQGGPADVWSIGILIFALLTGCAPFDDSSFVRLREDVHRNRIAYPSYLSNQVKGLLKLLLIFDPLLRPTVSDILGYEWIRKASASVIPVERAESPRRQCLSPSHKRCEHRSLSDNCTDTTASTSGSFEGDARNLHKITEEPHDHSEITLPTHLSCLERDLEHLMSVKH</sequence>
<evidence type="ECO:0000256" key="1">
    <source>
        <dbReference type="ARBA" id="ARBA00022527"/>
    </source>
</evidence>
<feature type="active site" description="Proton acceptor" evidence="6">
    <location>
        <position position="243"/>
    </location>
</feature>
<feature type="binding site" evidence="7">
    <location>
        <begin position="247"/>
        <end position="248"/>
    </location>
    <ligand>
        <name>ATP</name>
        <dbReference type="ChEBI" id="CHEBI:30616"/>
    </ligand>
</feature>
<evidence type="ECO:0000256" key="7">
    <source>
        <dbReference type="PIRSR" id="PIRSR630616-2"/>
    </source>
</evidence>
<comment type="similarity">
    <text evidence="10">Belongs to the protein kinase superfamily.</text>
</comment>
<evidence type="ECO:0000256" key="5">
    <source>
        <dbReference type="ARBA" id="ARBA00022840"/>
    </source>
</evidence>
<dbReference type="PROSITE" id="PS00107">
    <property type="entry name" value="PROTEIN_KINASE_ATP"/>
    <property type="match status" value="1"/>
</dbReference>
<keyword evidence="2" id="KW-0808">Transferase</keyword>
<dbReference type="InterPro" id="IPR017441">
    <property type="entry name" value="Protein_kinase_ATP_BS"/>
</dbReference>
<evidence type="ECO:0000256" key="6">
    <source>
        <dbReference type="PIRSR" id="PIRSR630616-1"/>
    </source>
</evidence>
<evidence type="ECO:0000256" key="8">
    <source>
        <dbReference type="PIRSR" id="PIRSR630616-3"/>
    </source>
</evidence>
<dbReference type="GO" id="GO:0004674">
    <property type="term" value="F:protein serine/threonine kinase activity"/>
    <property type="evidence" value="ECO:0007669"/>
    <property type="project" value="UniProtKB-KW"/>
</dbReference>
<accession>A0A8K1C5H4</accession>
<dbReference type="FunFam" id="1.10.510.10:FF:000571">
    <property type="entry name" value="Maternal embryonic leucine zipper kinase"/>
    <property type="match status" value="1"/>
</dbReference>
<reference evidence="13" key="1">
    <citation type="submission" date="2019-03" db="EMBL/GenBank/DDBJ databases">
        <title>Long read genome sequence of the mycoparasitic Pythium oligandrum ATCC 38472 isolated from sugarbeet rhizosphere.</title>
        <authorList>
            <person name="Gaulin E."/>
        </authorList>
    </citation>
    <scope>NUCLEOTIDE SEQUENCE</scope>
    <source>
        <strain evidence="13">ATCC 38472_TT</strain>
    </source>
</reference>
<dbReference type="Gene3D" id="1.10.510.10">
    <property type="entry name" value="Transferase(Phosphotransferase) domain 1"/>
    <property type="match status" value="1"/>
</dbReference>
<evidence type="ECO:0000256" key="9">
    <source>
        <dbReference type="PROSITE-ProRule" id="PRU10141"/>
    </source>
</evidence>
<feature type="cross-link" description="Glycyl lysine isopeptide (Lys-Gly) (interchain with G-Cter in SUMO2)" evidence="8">
    <location>
        <position position="245"/>
    </location>
</feature>
<keyword evidence="14" id="KW-1185">Reference proteome</keyword>
<feature type="binding site" evidence="7">
    <location>
        <position position="261"/>
    </location>
    <ligand>
        <name>ATP</name>
        <dbReference type="ChEBI" id="CHEBI:30616"/>
    </ligand>
</feature>
<dbReference type="Pfam" id="PF00069">
    <property type="entry name" value="Pkinase"/>
    <property type="match status" value="1"/>
</dbReference>